<evidence type="ECO:0000256" key="4">
    <source>
        <dbReference type="ARBA" id="ARBA00022679"/>
    </source>
</evidence>
<evidence type="ECO:0000256" key="5">
    <source>
        <dbReference type="ARBA" id="ARBA00022691"/>
    </source>
</evidence>
<sequence>MIVESVTQTSKRNPQINQVSRGDMPVHQWYRFVLSFPPHLVRDYISEFKKENESFVLDPFCGTGTVLVESKKLSQPSAGIEFHPMTHFASTVKTNWRVKPDRLMNDAELIGKKAETKYKQVKNFYTLGAKQEELLLANSICKLPLHKLLILRDLIGEISDQSTRGHLLLALAKVAVGKASNLHFGPEVGVKGRKEDADVFGFWLAEVLLMAEDIGEARQFSNVPALALRGDSRTPDILKPTMNREVGLVITSPPYPNEKDYTRTTRLESVLLRFINSREELRNVKRGLIKSNSRTVYKGDTDHEKVAHLKKITALAKKIEDKRIELGKTSGFEKQYAKVVLQYFGGMARQLESVKPYLKRGAHLAYVVGDQASFFRIMIRTGEILKDIAQDLGYEHVRTDLFRERIATATGDFLREEVLILKWPK</sequence>
<dbReference type="GO" id="GO:0008170">
    <property type="term" value="F:N-methyltransferase activity"/>
    <property type="evidence" value="ECO:0007669"/>
    <property type="project" value="InterPro"/>
</dbReference>
<keyword evidence="4" id="KW-0808">Transferase</keyword>
<accession>A0A1G2D5C2</accession>
<protein>
    <recommendedName>
        <fullName evidence="2">site-specific DNA-methyltransferase (cytosine-N(4)-specific)</fullName>
        <ecNumber evidence="2">2.1.1.113</ecNumber>
    </recommendedName>
</protein>
<dbReference type="EMBL" id="MHLL01000042">
    <property type="protein sequence ID" value="OGZ08121.1"/>
    <property type="molecule type" value="Genomic_DNA"/>
</dbReference>
<gene>
    <name evidence="10" type="ORF">A3D65_06565</name>
</gene>
<dbReference type="EC" id="2.1.1.113" evidence="2"/>
<evidence type="ECO:0000256" key="7">
    <source>
        <dbReference type="ARBA" id="ARBA00023125"/>
    </source>
</evidence>
<evidence type="ECO:0000256" key="3">
    <source>
        <dbReference type="ARBA" id="ARBA00022603"/>
    </source>
</evidence>
<feature type="domain" description="DNA methylase N-4/N-6" evidence="9">
    <location>
        <begin position="32"/>
        <end position="83"/>
    </location>
</feature>
<organism evidence="10 11">
    <name type="scientific">Candidatus Lloydbacteria bacterium RIFCSPHIGHO2_02_FULL_50_13</name>
    <dbReference type="NCBI Taxonomy" id="1798661"/>
    <lineage>
        <taxon>Bacteria</taxon>
        <taxon>Candidatus Lloydiibacteriota</taxon>
    </lineage>
</organism>
<keyword evidence="6" id="KW-0680">Restriction system</keyword>
<evidence type="ECO:0000256" key="2">
    <source>
        <dbReference type="ARBA" id="ARBA00012185"/>
    </source>
</evidence>
<comment type="catalytic activity">
    <reaction evidence="8">
        <text>a 2'-deoxycytidine in DNA + S-adenosyl-L-methionine = an N(4)-methyl-2'-deoxycytidine in DNA + S-adenosyl-L-homocysteine + H(+)</text>
        <dbReference type="Rhea" id="RHEA:16857"/>
        <dbReference type="Rhea" id="RHEA-COMP:11369"/>
        <dbReference type="Rhea" id="RHEA-COMP:13674"/>
        <dbReference type="ChEBI" id="CHEBI:15378"/>
        <dbReference type="ChEBI" id="CHEBI:57856"/>
        <dbReference type="ChEBI" id="CHEBI:59789"/>
        <dbReference type="ChEBI" id="CHEBI:85452"/>
        <dbReference type="ChEBI" id="CHEBI:137933"/>
        <dbReference type="EC" id="2.1.1.113"/>
    </reaction>
</comment>
<dbReference type="AlphaFoldDB" id="A0A1G2D5C2"/>
<proteinExistence type="inferred from homology"/>
<dbReference type="GO" id="GO:0032259">
    <property type="term" value="P:methylation"/>
    <property type="evidence" value="ECO:0007669"/>
    <property type="project" value="UniProtKB-KW"/>
</dbReference>
<evidence type="ECO:0000313" key="10">
    <source>
        <dbReference type="EMBL" id="OGZ08121.1"/>
    </source>
</evidence>
<dbReference type="SUPFAM" id="SSF53335">
    <property type="entry name" value="S-adenosyl-L-methionine-dependent methyltransferases"/>
    <property type="match status" value="3"/>
</dbReference>
<dbReference type="Pfam" id="PF01555">
    <property type="entry name" value="N6_N4_Mtase"/>
    <property type="match status" value="1"/>
</dbReference>
<dbReference type="InterPro" id="IPR002941">
    <property type="entry name" value="DNA_methylase_N4/N6"/>
</dbReference>
<evidence type="ECO:0000256" key="1">
    <source>
        <dbReference type="ARBA" id="ARBA00010203"/>
    </source>
</evidence>
<dbReference type="GO" id="GO:0015667">
    <property type="term" value="F:site-specific DNA-methyltransferase (cytosine-N4-specific) activity"/>
    <property type="evidence" value="ECO:0007669"/>
    <property type="project" value="UniProtKB-EC"/>
</dbReference>
<dbReference type="GO" id="GO:0003677">
    <property type="term" value="F:DNA binding"/>
    <property type="evidence" value="ECO:0007669"/>
    <property type="project" value="UniProtKB-KW"/>
</dbReference>
<dbReference type="PROSITE" id="PS00093">
    <property type="entry name" value="N4_MTASE"/>
    <property type="match status" value="1"/>
</dbReference>
<dbReference type="InterPro" id="IPR017985">
    <property type="entry name" value="MeTrfase_CN4_CS"/>
</dbReference>
<dbReference type="InterPro" id="IPR029063">
    <property type="entry name" value="SAM-dependent_MTases_sf"/>
</dbReference>
<name>A0A1G2D5C2_9BACT</name>
<dbReference type="Proteomes" id="UP000177996">
    <property type="component" value="Unassembled WGS sequence"/>
</dbReference>
<keyword evidence="7" id="KW-0238">DNA-binding</keyword>
<dbReference type="GO" id="GO:0009307">
    <property type="term" value="P:DNA restriction-modification system"/>
    <property type="evidence" value="ECO:0007669"/>
    <property type="project" value="UniProtKB-KW"/>
</dbReference>
<dbReference type="STRING" id="1798661.A3D65_06565"/>
<evidence type="ECO:0000256" key="6">
    <source>
        <dbReference type="ARBA" id="ARBA00022747"/>
    </source>
</evidence>
<keyword evidence="5" id="KW-0949">S-adenosyl-L-methionine</keyword>
<evidence type="ECO:0000259" key="9">
    <source>
        <dbReference type="Pfam" id="PF01555"/>
    </source>
</evidence>
<comment type="caution">
    <text evidence="10">The sequence shown here is derived from an EMBL/GenBank/DDBJ whole genome shotgun (WGS) entry which is preliminary data.</text>
</comment>
<evidence type="ECO:0000256" key="8">
    <source>
        <dbReference type="ARBA" id="ARBA00049120"/>
    </source>
</evidence>
<dbReference type="Gene3D" id="3.40.50.150">
    <property type="entry name" value="Vaccinia Virus protein VP39"/>
    <property type="match status" value="2"/>
</dbReference>
<reference evidence="10 11" key="1">
    <citation type="journal article" date="2016" name="Nat. Commun.">
        <title>Thousands of microbial genomes shed light on interconnected biogeochemical processes in an aquifer system.</title>
        <authorList>
            <person name="Anantharaman K."/>
            <person name="Brown C.T."/>
            <person name="Hug L.A."/>
            <person name="Sharon I."/>
            <person name="Castelle C.J."/>
            <person name="Probst A.J."/>
            <person name="Thomas B.C."/>
            <person name="Singh A."/>
            <person name="Wilkins M.J."/>
            <person name="Karaoz U."/>
            <person name="Brodie E.L."/>
            <person name="Williams K.H."/>
            <person name="Hubbard S.S."/>
            <person name="Banfield J.F."/>
        </authorList>
    </citation>
    <scope>NUCLEOTIDE SEQUENCE [LARGE SCALE GENOMIC DNA]</scope>
</reference>
<comment type="similarity">
    <text evidence="1">Belongs to the N(4)/N(6)-methyltransferase family. N(4) subfamily.</text>
</comment>
<keyword evidence="3" id="KW-0489">Methyltransferase</keyword>
<evidence type="ECO:0000313" key="11">
    <source>
        <dbReference type="Proteomes" id="UP000177996"/>
    </source>
</evidence>